<dbReference type="Proteomes" id="UP001165065">
    <property type="component" value="Unassembled WGS sequence"/>
</dbReference>
<keyword evidence="1" id="KW-0808">Transferase</keyword>
<keyword evidence="6" id="KW-1185">Reference proteome</keyword>
<dbReference type="PROSITE" id="PS00916">
    <property type="entry name" value="PI3_4_KINASE_2"/>
    <property type="match status" value="1"/>
</dbReference>
<comment type="caution">
    <text evidence="5">The sequence shown here is derived from an EMBL/GenBank/DDBJ whole genome shotgun (WGS) entry which is preliminary data.</text>
</comment>
<name>A0A9W7GP92_9STRA</name>
<feature type="region of interest" description="Disordered" evidence="3">
    <location>
        <begin position="254"/>
        <end position="273"/>
    </location>
</feature>
<dbReference type="GO" id="GO:0004430">
    <property type="term" value="F:1-phosphatidylinositol 4-kinase activity"/>
    <property type="evidence" value="ECO:0007669"/>
    <property type="project" value="TreeGrafter"/>
</dbReference>
<dbReference type="OrthoDB" id="10264149at2759"/>
<keyword evidence="2" id="KW-0418">Kinase</keyword>
<dbReference type="InterPro" id="IPR015433">
    <property type="entry name" value="PI3/4_kinase"/>
</dbReference>
<evidence type="ECO:0000259" key="4">
    <source>
        <dbReference type="PROSITE" id="PS50290"/>
    </source>
</evidence>
<feature type="compositionally biased region" description="Acidic residues" evidence="3">
    <location>
        <begin position="254"/>
        <end position="267"/>
    </location>
</feature>
<dbReference type="AlphaFoldDB" id="A0A9W7GP92"/>
<dbReference type="GO" id="GO:0016020">
    <property type="term" value="C:membrane"/>
    <property type="evidence" value="ECO:0007669"/>
    <property type="project" value="TreeGrafter"/>
</dbReference>
<reference evidence="6" key="1">
    <citation type="journal article" date="2023" name="Commun. Biol.">
        <title>Genome analysis of Parmales, the sister group of diatoms, reveals the evolutionary specialization of diatoms from phago-mixotrophs to photoautotrophs.</title>
        <authorList>
            <person name="Ban H."/>
            <person name="Sato S."/>
            <person name="Yoshikawa S."/>
            <person name="Yamada K."/>
            <person name="Nakamura Y."/>
            <person name="Ichinomiya M."/>
            <person name="Sato N."/>
            <person name="Blanc-Mathieu R."/>
            <person name="Endo H."/>
            <person name="Kuwata A."/>
            <person name="Ogata H."/>
        </authorList>
    </citation>
    <scope>NUCLEOTIDE SEQUENCE [LARGE SCALE GENOMIC DNA]</scope>
</reference>
<accession>A0A9W7GP92</accession>
<evidence type="ECO:0000256" key="1">
    <source>
        <dbReference type="ARBA" id="ARBA00022679"/>
    </source>
</evidence>
<dbReference type="GO" id="GO:0046854">
    <property type="term" value="P:phosphatidylinositol phosphate biosynthetic process"/>
    <property type="evidence" value="ECO:0007669"/>
    <property type="project" value="InterPro"/>
</dbReference>
<dbReference type="Pfam" id="PF00454">
    <property type="entry name" value="PI3_PI4_kinase"/>
    <property type="match status" value="1"/>
</dbReference>
<protein>
    <recommendedName>
        <fullName evidence="4">PI3K/PI4K catalytic domain-containing protein</fullName>
    </recommendedName>
</protein>
<proteinExistence type="predicted"/>
<dbReference type="GO" id="GO:0048015">
    <property type="term" value="P:phosphatidylinositol-mediated signaling"/>
    <property type="evidence" value="ECO:0007669"/>
    <property type="project" value="TreeGrafter"/>
</dbReference>
<sequence length="1003" mass="111691">MTPASTFTIITHTSTLIHCKCSTGEVSGWVNAIYNGSCSLLRGLQVRDEKKLGVGGKDGGDDVVYDEEEGGYWKTPYGQAEIGVYRGKSFGPPPVQTLSTCPTSGLRIHPHLHDTYRFCMSCGLSYRTNQILHRGTPMLQYGFETGVDVCEDCHAGQQVLDVVAGDMEVKELEEYEREAKKEALEWIRGRIEGEEKEEADWEVVSGGGFGALVHDPMMITWGARSWSVKSVVSEYVNSGGTMTDNMVLERLAADEGDDEDGSDDDEERGVIMQRGGRISEDITTAIKLLRMHASKTMGSPSNLRYVLEYFLTLTATPEGLATLSLFWPQILQCYTSLFPLVGSVVGHRIRSLYEDFLLSVSAVSTKLCLELVWHVRAGIRWGRDFNVGDAQMVKILVQIEAGFKGEIWGEGKAATEGRFKPTEHQQTLLWAMMKREKRYNRDKLRASVKRNVMEKNGGDMNEKWKHFVGQLSLMRELGTAAGECFKIQDVGSRPEFLEASLERINTLLKPPNGNEGLVCENPVGEGGERIIGLVEKEGRVFRSKARTPILVYLEIEATKQDDERESWVKERDDPMKVGKDDGVGVESFRRIGVFGGEKGITDVHIRELLLAAQSRTASRRPSEIKEDEGIRQLRGLLNVRGGSVATTDSAVDAGQIDDRLKGSGKISTSLAEAIKVYKEGLINKEELIHIAEKDEVFQTEKSKARGANVEFWTSETWVDKKARIRLSSPSAHLPNWDLVGLIVKANDDVRQETFVMQIVQLCGEIWKLEGVNLTVKPYGIIGTGGSTGAIECVPNAISIDALKQQRKESNKDTSLLSWFSSLEQPEKKKENFVSSLAAYAIISHLLLIKDRHNGNILLDFDGNIVHIDFGFILGIAPGNQFSLETAPFKFTSEMVQVLGGKDGDLYFKFMTLFTKGFLALQPYGDKLCEIVKITADGSSFPCFQNKTQTEIDAIIDALRKRFNPDVDQETTVSHCYKLVTGSKDSSGTLNYDRYQYYSQGYLF</sequence>
<evidence type="ECO:0000313" key="6">
    <source>
        <dbReference type="Proteomes" id="UP001165065"/>
    </source>
</evidence>
<dbReference type="InterPro" id="IPR018936">
    <property type="entry name" value="PI3/4_kinase_CS"/>
</dbReference>
<dbReference type="SUPFAM" id="SSF56112">
    <property type="entry name" value="Protein kinase-like (PK-like)"/>
    <property type="match status" value="1"/>
</dbReference>
<dbReference type="Gene3D" id="1.10.1070.11">
    <property type="entry name" value="Phosphatidylinositol 3-/4-kinase, catalytic domain"/>
    <property type="match status" value="1"/>
</dbReference>
<dbReference type="PROSITE" id="PS00915">
    <property type="entry name" value="PI3_4_KINASE_1"/>
    <property type="match status" value="1"/>
</dbReference>
<evidence type="ECO:0000313" key="5">
    <source>
        <dbReference type="EMBL" id="GMI49297.1"/>
    </source>
</evidence>
<dbReference type="PANTHER" id="PTHR10048">
    <property type="entry name" value="PHOSPHATIDYLINOSITOL KINASE"/>
    <property type="match status" value="1"/>
</dbReference>
<dbReference type="GO" id="GO:0005737">
    <property type="term" value="C:cytoplasm"/>
    <property type="evidence" value="ECO:0007669"/>
    <property type="project" value="TreeGrafter"/>
</dbReference>
<dbReference type="InterPro" id="IPR011009">
    <property type="entry name" value="Kinase-like_dom_sf"/>
</dbReference>
<dbReference type="SMART" id="SM00146">
    <property type="entry name" value="PI3Kc"/>
    <property type="match status" value="1"/>
</dbReference>
<feature type="domain" description="PI3K/PI4K catalytic" evidence="4">
    <location>
        <begin position="718"/>
        <end position="987"/>
    </location>
</feature>
<evidence type="ECO:0000256" key="3">
    <source>
        <dbReference type="SAM" id="MobiDB-lite"/>
    </source>
</evidence>
<dbReference type="InterPro" id="IPR036940">
    <property type="entry name" value="PI3/4_kinase_cat_sf"/>
</dbReference>
<dbReference type="EMBL" id="BRYA01000489">
    <property type="protein sequence ID" value="GMI49297.1"/>
    <property type="molecule type" value="Genomic_DNA"/>
</dbReference>
<evidence type="ECO:0000256" key="2">
    <source>
        <dbReference type="ARBA" id="ARBA00022777"/>
    </source>
</evidence>
<organism evidence="5 6">
    <name type="scientific">Triparma columacea</name>
    <dbReference type="NCBI Taxonomy" id="722753"/>
    <lineage>
        <taxon>Eukaryota</taxon>
        <taxon>Sar</taxon>
        <taxon>Stramenopiles</taxon>
        <taxon>Ochrophyta</taxon>
        <taxon>Bolidophyceae</taxon>
        <taxon>Parmales</taxon>
        <taxon>Triparmaceae</taxon>
        <taxon>Triparma</taxon>
    </lineage>
</organism>
<dbReference type="PROSITE" id="PS50290">
    <property type="entry name" value="PI3_4_KINASE_3"/>
    <property type="match status" value="1"/>
</dbReference>
<dbReference type="PANTHER" id="PTHR10048:SF22">
    <property type="entry name" value="PHOSPHATIDYLINOSITOL 4-KINASE BETA"/>
    <property type="match status" value="1"/>
</dbReference>
<dbReference type="InterPro" id="IPR000403">
    <property type="entry name" value="PI3/4_kinase_cat_dom"/>
</dbReference>
<gene>
    <name evidence="5" type="ORF">TrCOL_g5198</name>
</gene>
<dbReference type="Gene3D" id="3.30.1010.10">
    <property type="entry name" value="Phosphatidylinositol 3-kinase Catalytic Subunit, Chain A, domain 4"/>
    <property type="match status" value="1"/>
</dbReference>